<organism evidence="1 2">
    <name type="scientific">Trifolium medium</name>
    <dbReference type="NCBI Taxonomy" id="97028"/>
    <lineage>
        <taxon>Eukaryota</taxon>
        <taxon>Viridiplantae</taxon>
        <taxon>Streptophyta</taxon>
        <taxon>Embryophyta</taxon>
        <taxon>Tracheophyta</taxon>
        <taxon>Spermatophyta</taxon>
        <taxon>Magnoliopsida</taxon>
        <taxon>eudicotyledons</taxon>
        <taxon>Gunneridae</taxon>
        <taxon>Pentapetalae</taxon>
        <taxon>rosids</taxon>
        <taxon>fabids</taxon>
        <taxon>Fabales</taxon>
        <taxon>Fabaceae</taxon>
        <taxon>Papilionoideae</taxon>
        <taxon>50 kb inversion clade</taxon>
        <taxon>NPAAA clade</taxon>
        <taxon>Hologalegina</taxon>
        <taxon>IRL clade</taxon>
        <taxon>Trifolieae</taxon>
        <taxon>Trifolium</taxon>
    </lineage>
</organism>
<evidence type="ECO:0000313" key="1">
    <source>
        <dbReference type="EMBL" id="MCI45126.1"/>
    </source>
</evidence>
<evidence type="ECO:0000313" key="2">
    <source>
        <dbReference type="Proteomes" id="UP000265520"/>
    </source>
</evidence>
<feature type="non-terminal residue" evidence="1">
    <location>
        <position position="95"/>
    </location>
</feature>
<dbReference type="EMBL" id="LXQA010339951">
    <property type="protein sequence ID" value="MCI45126.1"/>
    <property type="molecule type" value="Genomic_DNA"/>
</dbReference>
<sequence>MPRIMDFYVSATAGGNFSKNPRAPKQFGRTNFGSASVRSTTESSCLGLFWGVSFGSDEQAYPPPGDEELPGPDWPRRAEVLPLALFFLVFLLSAA</sequence>
<proteinExistence type="predicted"/>
<keyword evidence="2" id="KW-1185">Reference proteome</keyword>
<accession>A0A392SB94</accession>
<dbReference type="Proteomes" id="UP000265520">
    <property type="component" value="Unassembled WGS sequence"/>
</dbReference>
<name>A0A392SB94_9FABA</name>
<dbReference type="AlphaFoldDB" id="A0A392SB94"/>
<protein>
    <submittedName>
        <fullName evidence="1">Uncharacterized protein</fullName>
    </submittedName>
</protein>
<reference evidence="1 2" key="1">
    <citation type="journal article" date="2018" name="Front. Plant Sci.">
        <title>Red Clover (Trifolium pratense) and Zigzag Clover (T. medium) - A Picture of Genomic Similarities and Differences.</title>
        <authorList>
            <person name="Dluhosova J."/>
            <person name="Istvanek J."/>
            <person name="Nedelnik J."/>
            <person name="Repkova J."/>
        </authorList>
    </citation>
    <scope>NUCLEOTIDE SEQUENCE [LARGE SCALE GENOMIC DNA]</scope>
    <source>
        <strain evidence="2">cv. 10/8</strain>
        <tissue evidence="1">Leaf</tissue>
    </source>
</reference>
<comment type="caution">
    <text evidence="1">The sequence shown here is derived from an EMBL/GenBank/DDBJ whole genome shotgun (WGS) entry which is preliminary data.</text>
</comment>